<evidence type="ECO:0000313" key="4">
    <source>
        <dbReference type="Proteomes" id="UP000198816"/>
    </source>
</evidence>
<proteinExistence type="predicted"/>
<dbReference type="STRING" id="1058.SAMN05421783_11024"/>
<dbReference type="InterPro" id="IPR012349">
    <property type="entry name" value="Split_barrel_FMN-bd"/>
</dbReference>
<dbReference type="PIRSF" id="PIRSF004633">
    <property type="entry name" value="UCP_PLP_oxd"/>
    <property type="match status" value="1"/>
</dbReference>
<dbReference type="InterPro" id="IPR014419">
    <property type="entry name" value="HutZ"/>
</dbReference>
<dbReference type="GO" id="GO:0016627">
    <property type="term" value="F:oxidoreductase activity, acting on the CH-CH group of donors"/>
    <property type="evidence" value="ECO:0007669"/>
    <property type="project" value="TreeGrafter"/>
</dbReference>
<evidence type="ECO:0000313" key="3">
    <source>
        <dbReference type="EMBL" id="SDW88036.1"/>
    </source>
</evidence>
<name>A0A1H2X5K8_THIRO</name>
<feature type="domain" description="Pyridoxamine 5'-phosphate oxidase N-terminal" evidence="2">
    <location>
        <begin position="21"/>
        <end position="151"/>
    </location>
</feature>
<dbReference type="Pfam" id="PF01243">
    <property type="entry name" value="PNPOx_N"/>
    <property type="match status" value="1"/>
</dbReference>
<dbReference type="OrthoDB" id="9776211at2"/>
<dbReference type="GO" id="GO:0005829">
    <property type="term" value="C:cytosol"/>
    <property type="evidence" value="ECO:0007669"/>
    <property type="project" value="TreeGrafter"/>
</dbReference>
<dbReference type="SUPFAM" id="SSF50475">
    <property type="entry name" value="FMN-binding split barrel"/>
    <property type="match status" value="1"/>
</dbReference>
<sequence>MSSEPSIDAPSSSADLDAVYEELQLFRAAFSTLSMATCGPDGEPDASYAPYLEVDGDFYVFVSALSTHTANLIETGRVSVLFIEEEATAVHPFVRRRLTFQCRVEEVGRDRDGYEGVLDLFETRFGGLVKTLRGLADFHLLRLHPERGRYVKGFGKAFAIDDVGLARIRHIRESGRRTVPGDDSAL</sequence>
<evidence type="ECO:0000256" key="1">
    <source>
        <dbReference type="ARBA" id="ARBA00023002"/>
    </source>
</evidence>
<dbReference type="AlphaFoldDB" id="A0A1H2X5K8"/>
<dbReference type="InterPro" id="IPR011576">
    <property type="entry name" value="Pyridox_Oxase_N"/>
</dbReference>
<keyword evidence="1" id="KW-0560">Oxidoreductase</keyword>
<organism evidence="3 4">
    <name type="scientific">Thiocapsa roseopersicina</name>
    <dbReference type="NCBI Taxonomy" id="1058"/>
    <lineage>
        <taxon>Bacteria</taxon>
        <taxon>Pseudomonadati</taxon>
        <taxon>Pseudomonadota</taxon>
        <taxon>Gammaproteobacteria</taxon>
        <taxon>Chromatiales</taxon>
        <taxon>Chromatiaceae</taxon>
        <taxon>Thiocapsa</taxon>
    </lineage>
</organism>
<reference evidence="4" key="1">
    <citation type="submission" date="2016-10" db="EMBL/GenBank/DDBJ databases">
        <authorList>
            <person name="Varghese N."/>
            <person name="Submissions S."/>
        </authorList>
    </citation>
    <scope>NUCLEOTIDE SEQUENCE [LARGE SCALE GENOMIC DNA]</scope>
    <source>
        <strain evidence="4">DSM 217</strain>
    </source>
</reference>
<gene>
    <name evidence="3" type="ORF">SAMN05421783_11024</name>
</gene>
<dbReference type="InterPro" id="IPR052019">
    <property type="entry name" value="F420H2_bilvrd_red/Heme_oxyg"/>
</dbReference>
<dbReference type="Proteomes" id="UP000198816">
    <property type="component" value="Unassembled WGS sequence"/>
</dbReference>
<dbReference type="GO" id="GO:0070967">
    <property type="term" value="F:coenzyme F420 binding"/>
    <property type="evidence" value="ECO:0007669"/>
    <property type="project" value="TreeGrafter"/>
</dbReference>
<evidence type="ECO:0000259" key="2">
    <source>
        <dbReference type="Pfam" id="PF01243"/>
    </source>
</evidence>
<dbReference type="PANTHER" id="PTHR35176:SF6">
    <property type="entry name" value="HEME OXYGENASE HI_0854-RELATED"/>
    <property type="match status" value="1"/>
</dbReference>
<accession>A0A1H2X5K8</accession>
<dbReference type="RefSeq" id="WP_093032384.1">
    <property type="nucleotide sequence ID" value="NZ_FNNZ01000010.1"/>
</dbReference>
<dbReference type="EMBL" id="FNNZ01000010">
    <property type="protein sequence ID" value="SDW88036.1"/>
    <property type="molecule type" value="Genomic_DNA"/>
</dbReference>
<dbReference type="Gene3D" id="2.30.110.10">
    <property type="entry name" value="Electron Transport, Fmn-binding Protein, Chain A"/>
    <property type="match status" value="1"/>
</dbReference>
<keyword evidence="4" id="KW-1185">Reference proteome</keyword>
<dbReference type="PANTHER" id="PTHR35176">
    <property type="entry name" value="HEME OXYGENASE HI_0854-RELATED"/>
    <property type="match status" value="1"/>
</dbReference>
<protein>
    <recommendedName>
        <fullName evidence="2">Pyridoxamine 5'-phosphate oxidase N-terminal domain-containing protein</fullName>
    </recommendedName>
</protein>